<evidence type="ECO:0000256" key="1">
    <source>
        <dbReference type="ARBA" id="ARBA00006484"/>
    </source>
</evidence>
<dbReference type="STRING" id="5539.A0A3E2GXZ7"/>
<dbReference type="EMBL" id="NCSJ02000291">
    <property type="protein sequence ID" value="RFU26006.1"/>
    <property type="molecule type" value="Genomic_DNA"/>
</dbReference>
<evidence type="ECO:0000313" key="4">
    <source>
        <dbReference type="Proteomes" id="UP000258309"/>
    </source>
</evidence>
<protein>
    <submittedName>
        <fullName evidence="3">Uncharacterized protein</fullName>
    </submittedName>
</protein>
<evidence type="ECO:0000256" key="2">
    <source>
        <dbReference type="ARBA" id="ARBA00023002"/>
    </source>
</evidence>
<dbReference type="Gene3D" id="3.40.50.720">
    <property type="entry name" value="NAD(P)-binding Rossmann-like Domain"/>
    <property type="match status" value="1"/>
</dbReference>
<feature type="non-terminal residue" evidence="3">
    <location>
        <position position="206"/>
    </location>
</feature>
<dbReference type="AlphaFoldDB" id="A0A3E2GXZ7"/>
<dbReference type="OMA" id="WNISESN"/>
<comment type="similarity">
    <text evidence="1">Belongs to the short-chain dehydrogenases/reductases (SDR) family.</text>
</comment>
<dbReference type="Proteomes" id="UP000258309">
    <property type="component" value="Unassembled WGS sequence"/>
</dbReference>
<dbReference type="InterPro" id="IPR002347">
    <property type="entry name" value="SDR_fam"/>
</dbReference>
<evidence type="ECO:0000313" key="3">
    <source>
        <dbReference type="EMBL" id="RFU26006.1"/>
    </source>
</evidence>
<dbReference type="GO" id="GO:0016616">
    <property type="term" value="F:oxidoreductase activity, acting on the CH-OH group of donors, NAD or NADP as acceptor"/>
    <property type="evidence" value="ECO:0007669"/>
    <property type="project" value="TreeGrafter"/>
</dbReference>
<proteinExistence type="inferred from homology"/>
<dbReference type="SUPFAM" id="SSF51735">
    <property type="entry name" value="NAD(P)-binding Rossmann-fold domains"/>
    <property type="match status" value="1"/>
</dbReference>
<dbReference type="InterPro" id="IPR036291">
    <property type="entry name" value="NAD(P)-bd_dom_sf"/>
</dbReference>
<organism evidence="3 4">
    <name type="scientific">Scytalidium lignicola</name>
    <name type="common">Hyphomycete</name>
    <dbReference type="NCBI Taxonomy" id="5539"/>
    <lineage>
        <taxon>Eukaryota</taxon>
        <taxon>Fungi</taxon>
        <taxon>Dikarya</taxon>
        <taxon>Ascomycota</taxon>
        <taxon>Pezizomycotina</taxon>
        <taxon>Leotiomycetes</taxon>
        <taxon>Leotiomycetes incertae sedis</taxon>
        <taxon>Scytalidium</taxon>
    </lineage>
</organism>
<dbReference type="OrthoDB" id="37659at2759"/>
<sequence length="206" mass="23137">MADIRLTLEAEEFLKSTKDAIFQRCDVTKWSDLQHLITVSKDKFRDVPDVYVARAGVFEPSWSNFWDDTEDARYAGVDINVNHPIKLTRIAMRALLSKNKKGVVLITASMAGNVRTPLWTAQQKEQFHFTDEISILPEDVANSMMSLIQDGKYGGEASLEVSAGLTRTLGTWNISESNIAGHSDMNYAPILELMRKERNAVARLST</sequence>
<dbReference type="PANTHER" id="PTHR44229">
    <property type="entry name" value="15-HYDROXYPROSTAGLANDIN DEHYDROGENASE [NAD(+)]"/>
    <property type="match status" value="1"/>
</dbReference>
<gene>
    <name evidence="3" type="ORF">B7463_g10331</name>
</gene>
<feature type="non-terminal residue" evidence="3">
    <location>
        <position position="1"/>
    </location>
</feature>
<accession>A0A3E2GXZ7</accession>
<reference evidence="3 4" key="1">
    <citation type="submission" date="2018-05" db="EMBL/GenBank/DDBJ databases">
        <title>Draft genome sequence of Scytalidium lignicola DSM 105466, a ubiquitous saprotrophic fungus.</title>
        <authorList>
            <person name="Buettner E."/>
            <person name="Gebauer A.M."/>
            <person name="Hofrichter M."/>
            <person name="Liers C."/>
            <person name="Kellner H."/>
        </authorList>
    </citation>
    <scope>NUCLEOTIDE SEQUENCE [LARGE SCALE GENOMIC DNA]</scope>
    <source>
        <strain evidence="3 4">DSM 105466</strain>
    </source>
</reference>
<keyword evidence="4" id="KW-1185">Reference proteome</keyword>
<dbReference type="GO" id="GO:0005737">
    <property type="term" value="C:cytoplasm"/>
    <property type="evidence" value="ECO:0007669"/>
    <property type="project" value="TreeGrafter"/>
</dbReference>
<keyword evidence="2" id="KW-0560">Oxidoreductase</keyword>
<name>A0A3E2GXZ7_SCYLI</name>
<dbReference type="PANTHER" id="PTHR44229:SF4">
    <property type="entry name" value="15-HYDROXYPROSTAGLANDIN DEHYDROGENASE [NAD(+)]"/>
    <property type="match status" value="1"/>
</dbReference>
<comment type="caution">
    <text evidence="3">The sequence shown here is derived from an EMBL/GenBank/DDBJ whole genome shotgun (WGS) entry which is preliminary data.</text>
</comment>
<dbReference type="Pfam" id="PF00106">
    <property type="entry name" value="adh_short"/>
    <property type="match status" value="1"/>
</dbReference>